<comment type="caution">
    <text evidence="2">The sequence shown here is derived from an EMBL/GenBank/DDBJ whole genome shotgun (WGS) entry which is preliminary data.</text>
</comment>
<evidence type="ECO:0000313" key="2">
    <source>
        <dbReference type="EMBL" id="TJY40801.1"/>
    </source>
</evidence>
<sequence>MTGWKAVWTIARFGWKRDWIGVMITFLFAMYVGGSIAFNLQYLLTENEPLWAMNMLVDWLYLMTFPAFGCLMNRTSFAIWRDDVYTRRIAHWRTMPIPLASIVQARLLQSVFQLPLIGFPFLFLQYALSPGLQELVSPMQLAAVGVIWICYSVVVNTVLVWLELSTSGKRYVQGYLMFILLCVAAAVICRLADVQLFRETLKLIESGQYGWLPVFAVIAGACGYAGYRMTLRTMRNRPYVF</sequence>
<dbReference type="AlphaFoldDB" id="A0A4U0F856"/>
<dbReference type="OrthoDB" id="2678663at2"/>
<evidence type="ECO:0000313" key="3">
    <source>
        <dbReference type="Proteomes" id="UP000309673"/>
    </source>
</evidence>
<dbReference type="RefSeq" id="WP_136778991.1">
    <property type="nucleotide sequence ID" value="NZ_SUPK01000008.1"/>
</dbReference>
<evidence type="ECO:0008006" key="4">
    <source>
        <dbReference type="Google" id="ProtNLM"/>
    </source>
</evidence>
<keyword evidence="1" id="KW-0472">Membrane</keyword>
<feature type="transmembrane region" description="Helical" evidence="1">
    <location>
        <begin position="140"/>
        <end position="162"/>
    </location>
</feature>
<proteinExistence type="predicted"/>
<keyword evidence="1" id="KW-0812">Transmembrane</keyword>
<gene>
    <name evidence="2" type="ORF">E5161_16820</name>
</gene>
<feature type="transmembrane region" description="Helical" evidence="1">
    <location>
        <begin position="174"/>
        <end position="197"/>
    </location>
</feature>
<feature type="transmembrane region" description="Helical" evidence="1">
    <location>
        <begin position="20"/>
        <end position="44"/>
    </location>
</feature>
<feature type="transmembrane region" description="Helical" evidence="1">
    <location>
        <begin position="50"/>
        <end position="71"/>
    </location>
</feature>
<feature type="transmembrane region" description="Helical" evidence="1">
    <location>
        <begin position="209"/>
        <end position="227"/>
    </location>
</feature>
<accession>A0A4U0F856</accession>
<dbReference type="EMBL" id="SUPK01000008">
    <property type="protein sequence ID" value="TJY40801.1"/>
    <property type="molecule type" value="Genomic_DNA"/>
</dbReference>
<keyword evidence="3" id="KW-1185">Reference proteome</keyword>
<reference evidence="2 3" key="1">
    <citation type="submission" date="2019-04" db="EMBL/GenBank/DDBJ databases">
        <title>Cohnella sp. nov., isolated from soil.</title>
        <authorList>
            <person name="Kim W."/>
        </authorList>
    </citation>
    <scope>NUCLEOTIDE SEQUENCE [LARGE SCALE GENOMIC DNA]</scope>
    <source>
        <strain evidence="2 3">CAU 1483</strain>
    </source>
</reference>
<protein>
    <recommendedName>
        <fullName evidence="4">ABC-2 type transport system permease protein</fullName>
    </recommendedName>
</protein>
<keyword evidence="1" id="KW-1133">Transmembrane helix</keyword>
<feature type="transmembrane region" description="Helical" evidence="1">
    <location>
        <begin position="107"/>
        <end position="128"/>
    </location>
</feature>
<dbReference type="Proteomes" id="UP000309673">
    <property type="component" value="Unassembled WGS sequence"/>
</dbReference>
<name>A0A4U0F856_9BACL</name>
<organism evidence="2 3">
    <name type="scientific">Cohnella pontilimi</name>
    <dbReference type="NCBI Taxonomy" id="2564100"/>
    <lineage>
        <taxon>Bacteria</taxon>
        <taxon>Bacillati</taxon>
        <taxon>Bacillota</taxon>
        <taxon>Bacilli</taxon>
        <taxon>Bacillales</taxon>
        <taxon>Paenibacillaceae</taxon>
        <taxon>Cohnella</taxon>
    </lineage>
</organism>
<evidence type="ECO:0000256" key="1">
    <source>
        <dbReference type="SAM" id="Phobius"/>
    </source>
</evidence>